<dbReference type="PANTHER" id="PTHR43425:SF2">
    <property type="entry name" value="OXYGEN-INSENSITIVE NADPH NITROREDUCTASE"/>
    <property type="match status" value="1"/>
</dbReference>
<evidence type="ECO:0000256" key="3">
    <source>
        <dbReference type="ARBA" id="ARBA00022643"/>
    </source>
</evidence>
<reference evidence="7" key="1">
    <citation type="journal article" date="2022" name="Res Sq">
        <title>Evolution of multicellular longitudinally dividing oral cavity symbionts (Neisseriaceae).</title>
        <authorList>
            <person name="Nyongesa S."/>
            <person name="Weber P."/>
            <person name="Bernet E."/>
            <person name="Pullido F."/>
            <person name="Nieckarz M."/>
            <person name="Delaby M."/>
            <person name="Nieves C."/>
            <person name="Viehboeck T."/>
            <person name="Krause N."/>
            <person name="Rivera-Millot A."/>
            <person name="Nakamura A."/>
            <person name="Vischer N."/>
            <person name="VanNieuwenhze M."/>
            <person name="Brun Y."/>
            <person name="Cava F."/>
            <person name="Bulgheresi S."/>
            <person name="Veyrier F."/>
        </authorList>
    </citation>
    <scope>NUCLEOTIDE SEQUENCE</scope>
    <source>
        <strain evidence="7">17694</strain>
    </source>
</reference>
<keyword evidence="2 5" id="KW-0285">Flavoprotein</keyword>
<evidence type="ECO:0000256" key="5">
    <source>
        <dbReference type="PIRNR" id="PIRNR005426"/>
    </source>
</evidence>
<dbReference type="KEGG" id="ckh:LVJ77_00355"/>
<comment type="similarity">
    <text evidence="1 5">Belongs to the flavin oxidoreductase frp family.</text>
</comment>
<dbReference type="PANTHER" id="PTHR43425">
    <property type="entry name" value="OXYGEN-INSENSITIVE NADPH NITROREDUCTASE"/>
    <property type="match status" value="1"/>
</dbReference>
<evidence type="ECO:0000259" key="6">
    <source>
        <dbReference type="Pfam" id="PF00881"/>
    </source>
</evidence>
<evidence type="ECO:0000256" key="4">
    <source>
        <dbReference type="ARBA" id="ARBA00023002"/>
    </source>
</evidence>
<evidence type="ECO:0000313" key="7">
    <source>
        <dbReference type="EMBL" id="UOP05729.2"/>
    </source>
</evidence>
<dbReference type="InterPro" id="IPR029479">
    <property type="entry name" value="Nitroreductase"/>
</dbReference>
<accession>A0A8T9MWY6</accession>
<gene>
    <name evidence="7" type="primary">nfsA</name>
    <name evidence="7" type="ORF">LVJ77_00355</name>
</gene>
<keyword evidence="3 5" id="KW-0288">FMN</keyword>
<evidence type="ECO:0000256" key="2">
    <source>
        <dbReference type="ARBA" id="ARBA00022630"/>
    </source>
</evidence>
<dbReference type="Proteomes" id="UP000831534">
    <property type="component" value="Chromosome"/>
</dbReference>
<dbReference type="EMBL" id="CP091521">
    <property type="protein sequence ID" value="UOP05729.2"/>
    <property type="molecule type" value="Genomic_DNA"/>
</dbReference>
<evidence type="ECO:0000256" key="1">
    <source>
        <dbReference type="ARBA" id="ARBA00008366"/>
    </source>
</evidence>
<dbReference type="Pfam" id="PF00881">
    <property type="entry name" value="Nitroreductase"/>
    <property type="match status" value="1"/>
</dbReference>
<dbReference type="PIRSF" id="PIRSF005426">
    <property type="entry name" value="Frp"/>
    <property type="match status" value="1"/>
</dbReference>
<reference evidence="7" key="2">
    <citation type="submission" date="2024-09" db="EMBL/GenBank/DDBJ databases">
        <authorList>
            <person name="Veyrier F.J."/>
        </authorList>
    </citation>
    <scope>NUCLEOTIDE SEQUENCE</scope>
    <source>
        <strain evidence="7">17694</strain>
    </source>
</reference>
<dbReference type="SUPFAM" id="SSF55469">
    <property type="entry name" value="FMN-dependent nitroreductase-like"/>
    <property type="match status" value="1"/>
</dbReference>
<proteinExistence type="inferred from homology"/>
<protein>
    <submittedName>
        <fullName evidence="7">Oxygen-insensitive NADPH nitroreductase</fullName>
    </submittedName>
</protein>
<keyword evidence="4 5" id="KW-0560">Oxidoreductase</keyword>
<dbReference type="CDD" id="cd02146">
    <property type="entry name" value="NfsA-like"/>
    <property type="match status" value="1"/>
</dbReference>
<name>A0A8T9MWY6_9NEIS</name>
<dbReference type="Gene3D" id="3.40.109.10">
    <property type="entry name" value="NADH Oxidase"/>
    <property type="match status" value="1"/>
</dbReference>
<dbReference type="RefSeq" id="WP_027008964.1">
    <property type="nucleotide sequence ID" value="NZ_CP091521.1"/>
</dbReference>
<dbReference type="AlphaFoldDB" id="A0A8T9MWY6"/>
<dbReference type="GO" id="GO:0016491">
    <property type="term" value="F:oxidoreductase activity"/>
    <property type="evidence" value="ECO:0007669"/>
    <property type="project" value="UniProtKB-UniRule"/>
</dbReference>
<dbReference type="InterPro" id="IPR016446">
    <property type="entry name" value="Flavin_OxRdtase_Frp"/>
</dbReference>
<keyword evidence="5" id="KW-0521">NADP</keyword>
<feature type="domain" description="Nitroreductase" evidence="6">
    <location>
        <begin position="11"/>
        <end position="166"/>
    </location>
</feature>
<keyword evidence="8" id="KW-1185">Reference proteome</keyword>
<dbReference type="NCBIfam" id="NF008033">
    <property type="entry name" value="PRK10765.1"/>
    <property type="match status" value="1"/>
</dbReference>
<dbReference type="InterPro" id="IPR000415">
    <property type="entry name" value="Nitroreductase-like"/>
</dbReference>
<evidence type="ECO:0000313" key="8">
    <source>
        <dbReference type="Proteomes" id="UP000831534"/>
    </source>
</evidence>
<organism evidence="7 8">
    <name type="scientific">Conchiformibius kuhniae</name>
    <dbReference type="NCBI Taxonomy" id="211502"/>
    <lineage>
        <taxon>Bacteria</taxon>
        <taxon>Pseudomonadati</taxon>
        <taxon>Pseudomonadota</taxon>
        <taxon>Betaproteobacteria</taxon>
        <taxon>Neisseriales</taxon>
        <taxon>Neisseriaceae</taxon>
        <taxon>Conchiformibius</taxon>
    </lineage>
</organism>
<sequence>MQSQAVLTTAMNHRSIRKFTGEAIAPEMLEAVLAAGQMASTSSFLQSVSVIRVTDPEKRKQIREVAAGGIPKGHHYVESCAEFLVFCIDAKRHHHFAAQAQTDWIEVLMVGAVDVGLFAQNVLLSAESLGLGGVYIGGVRNDINRVSAILNTPEHVIPLVGMCLGHPAHEPAQRPRLPLAAVLSENEYRPADPAVLEAYNQTVADYYQNLRNLDLDWRKQINDTLNGEIRPEMLAYLNKQGFAKR</sequence>